<evidence type="ECO:0000256" key="1">
    <source>
        <dbReference type="ARBA" id="ARBA00006174"/>
    </source>
</evidence>
<reference evidence="5 6" key="1">
    <citation type="submission" date="2019-07" db="EMBL/GenBank/DDBJ databases">
        <title>Full genome sequence of Devosia sp. Gsoil 520.</title>
        <authorList>
            <person name="Im W.-T."/>
        </authorList>
    </citation>
    <scope>NUCLEOTIDE SEQUENCE [LARGE SCALE GENOMIC DNA]</scope>
    <source>
        <strain evidence="5 6">Gsoil 520</strain>
    </source>
</reference>
<keyword evidence="6" id="KW-1185">Reference proteome</keyword>
<feature type="domain" description="MmgE/PrpD C-terminal" evidence="4">
    <location>
        <begin position="311"/>
        <end position="463"/>
    </location>
</feature>
<name>A0A5B8LPN4_9HYPH</name>
<dbReference type="InterPro" id="IPR042183">
    <property type="entry name" value="MmgE/PrpD_sf_1"/>
</dbReference>
<dbReference type="InterPro" id="IPR036148">
    <property type="entry name" value="MmgE/PrpD_sf"/>
</dbReference>
<accession>A0A5B8LPN4</accession>
<evidence type="ECO:0000313" key="6">
    <source>
        <dbReference type="Proteomes" id="UP000315364"/>
    </source>
</evidence>
<evidence type="ECO:0000256" key="2">
    <source>
        <dbReference type="SAM" id="MobiDB-lite"/>
    </source>
</evidence>
<dbReference type="SUPFAM" id="SSF103378">
    <property type="entry name" value="2-methylcitrate dehydratase PrpD"/>
    <property type="match status" value="1"/>
</dbReference>
<feature type="region of interest" description="Disordered" evidence="2">
    <location>
        <begin position="1"/>
        <end position="26"/>
    </location>
</feature>
<dbReference type="AlphaFoldDB" id="A0A5B8LPN4"/>
<dbReference type="EMBL" id="CP042304">
    <property type="protein sequence ID" value="QDZ10238.1"/>
    <property type="molecule type" value="Genomic_DNA"/>
</dbReference>
<dbReference type="InterPro" id="IPR042188">
    <property type="entry name" value="MmgE/PrpD_sf_2"/>
</dbReference>
<dbReference type="InterPro" id="IPR005656">
    <property type="entry name" value="MmgE_PrpD"/>
</dbReference>
<dbReference type="PANTHER" id="PTHR16943">
    <property type="entry name" value="2-METHYLCITRATE DEHYDRATASE-RELATED"/>
    <property type="match status" value="1"/>
</dbReference>
<dbReference type="PANTHER" id="PTHR16943:SF8">
    <property type="entry name" value="2-METHYLCITRATE DEHYDRATASE"/>
    <property type="match status" value="1"/>
</dbReference>
<evidence type="ECO:0000259" key="4">
    <source>
        <dbReference type="Pfam" id="PF19305"/>
    </source>
</evidence>
<dbReference type="GO" id="GO:0016829">
    <property type="term" value="F:lyase activity"/>
    <property type="evidence" value="ECO:0007669"/>
    <property type="project" value="InterPro"/>
</dbReference>
<comment type="similarity">
    <text evidence="1">Belongs to the PrpD family.</text>
</comment>
<dbReference type="InterPro" id="IPR045336">
    <property type="entry name" value="MmgE_PrpD_N"/>
</dbReference>
<protein>
    <submittedName>
        <fullName evidence="5">MmgE/PrpD family protein</fullName>
    </submittedName>
</protein>
<evidence type="ECO:0000313" key="5">
    <source>
        <dbReference type="EMBL" id="QDZ10238.1"/>
    </source>
</evidence>
<dbReference type="KEGG" id="dea:FPZ08_05455"/>
<dbReference type="Proteomes" id="UP000315364">
    <property type="component" value="Chromosome"/>
</dbReference>
<evidence type="ECO:0000259" key="3">
    <source>
        <dbReference type="Pfam" id="PF03972"/>
    </source>
</evidence>
<dbReference type="Pfam" id="PF03972">
    <property type="entry name" value="MmgE_PrpD_N"/>
    <property type="match status" value="1"/>
</dbReference>
<gene>
    <name evidence="5" type="ORF">FPZ08_05455</name>
</gene>
<dbReference type="OrthoDB" id="9795089at2"/>
<dbReference type="InterPro" id="IPR045337">
    <property type="entry name" value="MmgE_PrpD_C"/>
</dbReference>
<feature type="domain" description="MmgE/PrpD N-terminal" evidence="3">
    <location>
        <begin position="48"/>
        <end position="291"/>
    </location>
</feature>
<dbReference type="Gene3D" id="3.30.1330.120">
    <property type="entry name" value="2-methylcitrate dehydratase PrpD"/>
    <property type="match status" value="1"/>
</dbReference>
<organism evidence="5 6">
    <name type="scientific">Devosia ginsengisoli</name>
    <dbReference type="NCBI Taxonomy" id="400770"/>
    <lineage>
        <taxon>Bacteria</taxon>
        <taxon>Pseudomonadati</taxon>
        <taxon>Pseudomonadota</taxon>
        <taxon>Alphaproteobacteria</taxon>
        <taxon>Hyphomicrobiales</taxon>
        <taxon>Devosiaceae</taxon>
        <taxon>Devosia</taxon>
    </lineage>
</organism>
<sequence length="495" mass="51797">MGAWPARARRASPSRPRLRPDRIDHASGTRTRVTALPQQATRLPVYTEALAGYGANLRFDDLPPHVVAAASNCLVDAVACAWFGSRFAWSQAVVSAVERPVGLVAVLGTDITTDAASAALLSGVFAHAFELDSLRKPGAGVHPGATVALPALAVAQSLGSSGRELLTAIVAGIEVMFRIGAATLHTAEKRGFHAPGITGVFGSAVAAGRLMGLSPRQMAHCLGIAASMSGGLLRFAASGDGGMIKRLHLGRAAQNGVIAARLAAAGYEGPSAVIEGPGGVLETFCETSRPELLDAGLGRRYEIETLCIKRYACHVTAQAPIQMLSDWRAAAMFGPADIAGIELDVAPKLASHHAEQHPADMALAQYSVPFMLAFSVYNDLDDPGTLTDGAIREPKVHALADRIRMTADPALKGWSTCMRVTLTDGRVLAGEPAGFLGCPESPLDAAQLRRRFLSLTRAFPPSRMEALADALESIATCSDVSRLPLGLVAGEGRQP</sequence>
<dbReference type="Pfam" id="PF19305">
    <property type="entry name" value="MmgE_PrpD_C"/>
    <property type="match status" value="1"/>
</dbReference>
<proteinExistence type="inferred from homology"/>
<dbReference type="Gene3D" id="1.10.4100.10">
    <property type="entry name" value="2-methylcitrate dehydratase PrpD"/>
    <property type="match status" value="1"/>
</dbReference>